<reference evidence="7" key="1">
    <citation type="journal article" date="2021" name="PeerJ">
        <title>Extensive microbial diversity within the chicken gut microbiome revealed by metagenomics and culture.</title>
        <authorList>
            <person name="Gilroy R."/>
            <person name="Ravi A."/>
            <person name="Getino M."/>
            <person name="Pursley I."/>
            <person name="Horton D.L."/>
            <person name="Alikhan N.F."/>
            <person name="Baker D."/>
            <person name="Gharbi K."/>
            <person name="Hall N."/>
            <person name="Watson M."/>
            <person name="Adriaenssens E.M."/>
            <person name="Foster-Nyarko E."/>
            <person name="Jarju S."/>
            <person name="Secka A."/>
            <person name="Antonio M."/>
            <person name="Oren A."/>
            <person name="Chaudhuri R.R."/>
            <person name="La Ragione R."/>
            <person name="Hildebrand F."/>
            <person name="Pallen M.J."/>
        </authorList>
    </citation>
    <scope>NUCLEOTIDE SEQUENCE</scope>
    <source>
        <strain evidence="7">ChiHjej9B8-13557</strain>
    </source>
</reference>
<comment type="caution">
    <text evidence="7">The sequence shown here is derived from an EMBL/GenBank/DDBJ whole genome shotgun (WGS) entry which is preliminary data.</text>
</comment>
<comment type="similarity">
    <text evidence="1">Belongs to the asparaginase 1 family.</text>
</comment>
<dbReference type="InterPro" id="IPR037152">
    <property type="entry name" value="L-asparaginase_N_sf"/>
</dbReference>
<dbReference type="GO" id="GO:0004067">
    <property type="term" value="F:asparaginase activity"/>
    <property type="evidence" value="ECO:0007669"/>
    <property type="project" value="UniProtKB-UniRule"/>
</dbReference>
<dbReference type="InterPro" id="IPR027473">
    <property type="entry name" value="L-asparaginase_C"/>
</dbReference>
<dbReference type="Proteomes" id="UP000824211">
    <property type="component" value="Unassembled WGS sequence"/>
</dbReference>
<dbReference type="AlphaFoldDB" id="A0A9D2MDY2"/>
<dbReference type="PANTHER" id="PTHR11707">
    <property type="entry name" value="L-ASPARAGINASE"/>
    <property type="match status" value="1"/>
</dbReference>
<dbReference type="Pfam" id="PF00710">
    <property type="entry name" value="Asparaginase"/>
    <property type="match status" value="1"/>
</dbReference>
<dbReference type="Pfam" id="PF17763">
    <property type="entry name" value="Asparaginase_C"/>
    <property type="match status" value="1"/>
</dbReference>
<dbReference type="CDD" id="cd08963">
    <property type="entry name" value="L-asparaginase_I"/>
    <property type="match status" value="1"/>
</dbReference>
<reference evidence="7" key="2">
    <citation type="submission" date="2021-04" db="EMBL/GenBank/DDBJ databases">
        <authorList>
            <person name="Gilroy R."/>
        </authorList>
    </citation>
    <scope>NUCLEOTIDE SEQUENCE</scope>
    <source>
        <strain evidence="7">ChiHjej9B8-13557</strain>
    </source>
</reference>
<dbReference type="PANTHER" id="PTHR11707:SF28">
    <property type="entry name" value="60 KDA LYSOPHOSPHOLIPASE"/>
    <property type="match status" value="1"/>
</dbReference>
<dbReference type="InterPro" id="IPR036152">
    <property type="entry name" value="Asp/glu_Ase-like_sf"/>
</dbReference>
<dbReference type="FunFam" id="3.40.50.1170:FF:000001">
    <property type="entry name" value="L-asparaginase 2"/>
    <property type="match status" value="1"/>
</dbReference>
<accession>A0A9D2MDY2</accession>
<evidence type="ECO:0000256" key="1">
    <source>
        <dbReference type="ARBA" id="ARBA00010518"/>
    </source>
</evidence>
<dbReference type="Gene3D" id="3.40.50.1170">
    <property type="entry name" value="L-asparaginase, N-terminal domain"/>
    <property type="match status" value="1"/>
</dbReference>
<dbReference type="InterPro" id="IPR040919">
    <property type="entry name" value="Asparaginase_C"/>
</dbReference>
<dbReference type="InterPro" id="IPR027475">
    <property type="entry name" value="Asparaginase/glutaminase_AS2"/>
</dbReference>
<evidence type="ECO:0000313" key="8">
    <source>
        <dbReference type="Proteomes" id="UP000824211"/>
    </source>
</evidence>
<evidence type="ECO:0000259" key="5">
    <source>
        <dbReference type="Pfam" id="PF00710"/>
    </source>
</evidence>
<protein>
    <submittedName>
        <fullName evidence="7">Asparaginase</fullName>
    </submittedName>
</protein>
<evidence type="ECO:0000256" key="4">
    <source>
        <dbReference type="PROSITE-ProRule" id="PRU10100"/>
    </source>
</evidence>
<dbReference type="SFLD" id="SFLDS00057">
    <property type="entry name" value="Glutaminase/Asparaginase"/>
    <property type="match status" value="1"/>
</dbReference>
<evidence type="ECO:0000256" key="3">
    <source>
        <dbReference type="PIRSR" id="PIRSR001220-2"/>
    </source>
</evidence>
<dbReference type="PROSITE" id="PS51732">
    <property type="entry name" value="ASN_GLN_ASE_3"/>
    <property type="match status" value="1"/>
</dbReference>
<organism evidence="7 8">
    <name type="scientific">Candidatus Faecalibacterium faecipullorum</name>
    <dbReference type="NCBI Taxonomy" id="2838578"/>
    <lineage>
        <taxon>Bacteria</taxon>
        <taxon>Bacillati</taxon>
        <taxon>Bacillota</taxon>
        <taxon>Clostridia</taxon>
        <taxon>Eubacteriales</taxon>
        <taxon>Oscillospiraceae</taxon>
        <taxon>Faecalibacterium</taxon>
    </lineage>
</organism>
<dbReference type="PIRSF" id="PIRSF500176">
    <property type="entry name" value="L_ASNase"/>
    <property type="match status" value="1"/>
</dbReference>
<dbReference type="PIRSF" id="PIRSF001220">
    <property type="entry name" value="L-ASNase_gatD"/>
    <property type="match status" value="1"/>
</dbReference>
<feature type="binding site" evidence="3">
    <location>
        <position position="56"/>
    </location>
    <ligand>
        <name>substrate</name>
    </ligand>
</feature>
<dbReference type="EMBL" id="DWXX01000092">
    <property type="protein sequence ID" value="HJB59050.1"/>
    <property type="molecule type" value="Genomic_DNA"/>
</dbReference>
<dbReference type="PROSITE" id="PS00917">
    <property type="entry name" value="ASN_GLN_ASE_2"/>
    <property type="match status" value="1"/>
</dbReference>
<dbReference type="InterPro" id="IPR006034">
    <property type="entry name" value="Asparaginase/glutaminase-like"/>
</dbReference>
<evidence type="ECO:0000259" key="6">
    <source>
        <dbReference type="Pfam" id="PF17763"/>
    </source>
</evidence>
<feature type="active site" evidence="4">
    <location>
        <position position="87"/>
    </location>
</feature>
<dbReference type="Gene3D" id="3.40.50.40">
    <property type="match status" value="1"/>
</dbReference>
<dbReference type="SUPFAM" id="SSF53774">
    <property type="entry name" value="Glutaminase/Asparaginase"/>
    <property type="match status" value="1"/>
</dbReference>
<proteinExistence type="inferred from homology"/>
<sequence length="337" mass="36896">MPRKKLLFITTGGTIASVRTPQGLRPVLSSGELLDQMPALGALCDFDTRALCSIDSTDMTPAHWLAMARAIEESYDRYDGFILCHGTDTLAYSAAALSYLVQDSAKPIILTGSQQPISGEITDAKKNLWDSVVCAIDDESRGVMVVFGGLVIAGTRAKKNKTISYDAFASVNFPHLAQVQGEKLVRYIAAPPPAGPVRFYHRLDERVFLLKLTPGMGPWLLPAIFSQYDCVVAESFGAGGLPRQLVEGFAAGLGRYEETGKVLILTTQVTYEGSDAGIYEVGRRVKDRLAFLEAHDMTIEAAITKSMWLLAAGCPTFEALQRQFYRRVNFDTFYDAT</sequence>
<dbReference type="SMART" id="SM00870">
    <property type="entry name" value="Asparaginase"/>
    <property type="match status" value="1"/>
</dbReference>
<feature type="domain" description="L-asparaginase N-terminal" evidence="5">
    <location>
        <begin position="5"/>
        <end position="184"/>
    </location>
</feature>
<feature type="active site" description="O-isoaspartyl threonine intermediate" evidence="2">
    <location>
        <position position="14"/>
    </location>
</feature>
<feature type="domain" description="Asparaginase/glutaminase C-terminal" evidence="6">
    <location>
        <begin position="206"/>
        <end position="324"/>
    </location>
</feature>
<evidence type="ECO:0000256" key="2">
    <source>
        <dbReference type="PIRSR" id="PIRSR001220-1"/>
    </source>
</evidence>
<name>A0A9D2MDY2_9FIRM</name>
<dbReference type="InterPro" id="IPR041725">
    <property type="entry name" value="L-asparaginase_I"/>
</dbReference>
<evidence type="ECO:0000313" key="7">
    <source>
        <dbReference type="EMBL" id="HJB59050.1"/>
    </source>
</evidence>
<feature type="binding site" evidence="3">
    <location>
        <begin position="87"/>
        <end position="88"/>
    </location>
    <ligand>
        <name>substrate</name>
    </ligand>
</feature>
<dbReference type="PRINTS" id="PR00139">
    <property type="entry name" value="ASNGLNASE"/>
</dbReference>
<gene>
    <name evidence="7" type="ORF">H9771_05270</name>
</gene>
<dbReference type="InterPro" id="IPR027474">
    <property type="entry name" value="L-asparaginase_N"/>
</dbReference>